<protein>
    <submittedName>
        <fullName evidence="1">Uncharacterized protein</fullName>
    </submittedName>
</protein>
<keyword evidence="2" id="KW-1185">Reference proteome</keyword>
<comment type="caution">
    <text evidence="1">The sequence shown here is derived from an EMBL/GenBank/DDBJ whole genome shotgun (WGS) entry which is preliminary data.</text>
</comment>
<organism evidence="1 2">
    <name type="scientific">Bombardia bombarda</name>
    <dbReference type="NCBI Taxonomy" id="252184"/>
    <lineage>
        <taxon>Eukaryota</taxon>
        <taxon>Fungi</taxon>
        <taxon>Dikarya</taxon>
        <taxon>Ascomycota</taxon>
        <taxon>Pezizomycotina</taxon>
        <taxon>Sordariomycetes</taxon>
        <taxon>Sordariomycetidae</taxon>
        <taxon>Sordariales</taxon>
        <taxon>Lasiosphaeriaceae</taxon>
        <taxon>Bombardia</taxon>
    </lineage>
</organism>
<sequence length="145" mass="16639">MTEKKSSCQNKHGSRSEFRKLVQGTYFGVIDVIDMQLKALPLVNGEPERRSYYFMGRSRDEDAYGRTIRPSMQHLNTSDFNGILPDNPFGIIRGPFPSDSNKDRINAMPILQFYTWRTELLVTIRESEDETTQNLPPGKDYANAT</sequence>
<proteinExistence type="predicted"/>
<name>A0AA39U7K3_9PEZI</name>
<dbReference type="AlphaFoldDB" id="A0AA39U7K3"/>
<reference evidence="1" key="1">
    <citation type="submission" date="2023-06" db="EMBL/GenBank/DDBJ databases">
        <title>Genome-scale phylogeny and comparative genomics of the fungal order Sordariales.</title>
        <authorList>
            <consortium name="Lawrence Berkeley National Laboratory"/>
            <person name="Hensen N."/>
            <person name="Bonometti L."/>
            <person name="Westerberg I."/>
            <person name="Brannstrom I.O."/>
            <person name="Guillou S."/>
            <person name="Cros-Aarteil S."/>
            <person name="Calhoun S."/>
            <person name="Haridas S."/>
            <person name="Kuo A."/>
            <person name="Mondo S."/>
            <person name="Pangilinan J."/>
            <person name="Riley R."/>
            <person name="LaButti K."/>
            <person name="Andreopoulos B."/>
            <person name="Lipzen A."/>
            <person name="Chen C."/>
            <person name="Yanf M."/>
            <person name="Daum C."/>
            <person name="Ng V."/>
            <person name="Clum A."/>
            <person name="Steindorff A."/>
            <person name="Ohm R."/>
            <person name="Martin F."/>
            <person name="Silar P."/>
            <person name="Natvig D."/>
            <person name="Lalanne C."/>
            <person name="Gautier V."/>
            <person name="Ament-velasquez S.L."/>
            <person name="Kruys A."/>
            <person name="Hutchinson M.I."/>
            <person name="Powell A.J."/>
            <person name="Barry K."/>
            <person name="Miller A.N."/>
            <person name="Grigoriev I.V."/>
            <person name="Debuchy R."/>
            <person name="Gladieux P."/>
            <person name="Thoren M.H."/>
            <person name="Johannesson H."/>
        </authorList>
    </citation>
    <scope>NUCLEOTIDE SEQUENCE</scope>
    <source>
        <strain evidence="1">SMH3391-2</strain>
    </source>
</reference>
<evidence type="ECO:0000313" key="2">
    <source>
        <dbReference type="Proteomes" id="UP001174934"/>
    </source>
</evidence>
<dbReference type="EMBL" id="JAULSR010000008">
    <property type="protein sequence ID" value="KAK0612780.1"/>
    <property type="molecule type" value="Genomic_DNA"/>
</dbReference>
<accession>A0AA39U7K3</accession>
<gene>
    <name evidence="1" type="ORF">B0T17DRAFT_620177</name>
</gene>
<dbReference type="Proteomes" id="UP001174934">
    <property type="component" value="Unassembled WGS sequence"/>
</dbReference>
<evidence type="ECO:0000313" key="1">
    <source>
        <dbReference type="EMBL" id="KAK0612780.1"/>
    </source>
</evidence>